<dbReference type="Proteomes" id="UP001420932">
    <property type="component" value="Unassembled WGS sequence"/>
</dbReference>
<feature type="transmembrane region" description="Helical" evidence="1">
    <location>
        <begin position="74"/>
        <end position="92"/>
    </location>
</feature>
<reference evidence="2 3" key="1">
    <citation type="submission" date="2024-01" db="EMBL/GenBank/DDBJ databases">
        <title>Genome assemblies of Stephania.</title>
        <authorList>
            <person name="Yang L."/>
        </authorList>
    </citation>
    <scope>NUCLEOTIDE SEQUENCE [LARGE SCALE GENOMIC DNA]</scope>
    <source>
        <strain evidence="2">YNDBR</strain>
        <tissue evidence="2">Leaf</tissue>
    </source>
</reference>
<keyword evidence="3" id="KW-1185">Reference proteome</keyword>
<keyword evidence="1" id="KW-0812">Transmembrane</keyword>
<keyword evidence="1" id="KW-1133">Transmembrane helix</keyword>
<accession>A0AAP0J577</accession>
<sequence>MASPTTVLETQTSAAFPAVDAAAELHPATAGNDFAVDPISSDLAKSKELKMEAEATEERKRKEKEAAANSLKRTIVIAAVVVAGIGAVFAITKKLREK</sequence>
<dbReference type="PANTHER" id="PTHR37741">
    <property type="entry name" value="TRANSMEMBRANE PROTEIN"/>
    <property type="match status" value="1"/>
</dbReference>
<dbReference type="EMBL" id="JBBNAF010000007">
    <property type="protein sequence ID" value="KAK9127806.1"/>
    <property type="molecule type" value="Genomic_DNA"/>
</dbReference>
<protein>
    <submittedName>
        <fullName evidence="2">Uncharacterized protein</fullName>
    </submittedName>
</protein>
<comment type="caution">
    <text evidence="2">The sequence shown here is derived from an EMBL/GenBank/DDBJ whole genome shotgun (WGS) entry which is preliminary data.</text>
</comment>
<dbReference type="PANTHER" id="PTHR37741:SF1">
    <property type="entry name" value="TRANSMEMBRANE PROTEIN"/>
    <property type="match status" value="1"/>
</dbReference>
<organism evidence="2 3">
    <name type="scientific">Stephania yunnanensis</name>
    <dbReference type="NCBI Taxonomy" id="152371"/>
    <lineage>
        <taxon>Eukaryota</taxon>
        <taxon>Viridiplantae</taxon>
        <taxon>Streptophyta</taxon>
        <taxon>Embryophyta</taxon>
        <taxon>Tracheophyta</taxon>
        <taxon>Spermatophyta</taxon>
        <taxon>Magnoliopsida</taxon>
        <taxon>Ranunculales</taxon>
        <taxon>Menispermaceae</taxon>
        <taxon>Menispermoideae</taxon>
        <taxon>Cissampelideae</taxon>
        <taxon>Stephania</taxon>
    </lineage>
</organism>
<evidence type="ECO:0000313" key="3">
    <source>
        <dbReference type="Proteomes" id="UP001420932"/>
    </source>
</evidence>
<keyword evidence="1" id="KW-0472">Membrane</keyword>
<dbReference type="AlphaFoldDB" id="A0AAP0J577"/>
<evidence type="ECO:0000313" key="2">
    <source>
        <dbReference type="EMBL" id="KAK9127806.1"/>
    </source>
</evidence>
<evidence type="ECO:0000256" key="1">
    <source>
        <dbReference type="SAM" id="Phobius"/>
    </source>
</evidence>
<gene>
    <name evidence="2" type="ORF">Syun_016603</name>
</gene>
<name>A0AAP0J577_9MAGN</name>
<proteinExistence type="predicted"/>